<evidence type="ECO:0000313" key="1">
    <source>
        <dbReference type="EMBL" id="TCU30823.1"/>
    </source>
</evidence>
<organism evidence="1 2">
    <name type="scientific">Rhizobium azibense</name>
    <dbReference type="NCBI Taxonomy" id="1136135"/>
    <lineage>
        <taxon>Bacteria</taxon>
        <taxon>Pseudomonadati</taxon>
        <taxon>Pseudomonadota</taxon>
        <taxon>Alphaproteobacteria</taxon>
        <taxon>Hyphomicrobiales</taxon>
        <taxon>Rhizobiaceae</taxon>
        <taxon>Rhizobium/Agrobacterium group</taxon>
        <taxon>Rhizobium</taxon>
    </lineage>
</organism>
<reference evidence="1 2" key="1">
    <citation type="submission" date="2019-03" db="EMBL/GenBank/DDBJ databases">
        <title>Genomic Encyclopedia of Type Strains, Phase IV (KMG-V): Genome sequencing to study the core and pangenomes of soil and plant-associated prokaryotes.</title>
        <authorList>
            <person name="Whitman W."/>
        </authorList>
    </citation>
    <scope>NUCLEOTIDE SEQUENCE [LARGE SCALE GENOMIC DNA]</scope>
    <source>
        <strain evidence="1 2">Gr42</strain>
    </source>
</reference>
<accession>A0A4R3R6M9</accession>
<gene>
    <name evidence="1" type="ORF">EV130_101398</name>
</gene>
<dbReference type="EMBL" id="SMBJ01000001">
    <property type="protein sequence ID" value="TCU30823.1"/>
    <property type="molecule type" value="Genomic_DNA"/>
</dbReference>
<protein>
    <submittedName>
        <fullName evidence="1">Uncharacterized protein</fullName>
    </submittedName>
</protein>
<keyword evidence="2" id="KW-1185">Reference proteome</keyword>
<name>A0A4R3R6M9_9HYPH</name>
<dbReference type="Proteomes" id="UP000295547">
    <property type="component" value="Unassembled WGS sequence"/>
</dbReference>
<evidence type="ECO:0000313" key="2">
    <source>
        <dbReference type="Proteomes" id="UP000295547"/>
    </source>
</evidence>
<sequence length="77" mass="8789">MVSFARQYFSDFIVRHARPSELQQTRAQFFTACELGDRIDFHFDAEISHGAATPHDPRQSNVALTAVNDDFFDEAPQ</sequence>
<comment type="caution">
    <text evidence="1">The sequence shown here is derived from an EMBL/GenBank/DDBJ whole genome shotgun (WGS) entry which is preliminary data.</text>
</comment>
<proteinExistence type="predicted"/>
<dbReference type="AlphaFoldDB" id="A0A4R3R6M9"/>